<feature type="domain" description="Tetrapyrrole methylase" evidence="8">
    <location>
        <begin position="5"/>
        <end position="209"/>
    </location>
</feature>
<dbReference type="PANTHER" id="PTHR43467">
    <property type="entry name" value="COBALT-PRECORRIN-2 C(20)-METHYLTRANSFERASE"/>
    <property type="match status" value="1"/>
</dbReference>
<keyword evidence="6" id="KW-0949">S-adenosyl-L-methionine</keyword>
<dbReference type="Pfam" id="PF00590">
    <property type="entry name" value="TP_methylase"/>
    <property type="match status" value="1"/>
</dbReference>
<dbReference type="InterPro" id="IPR000878">
    <property type="entry name" value="4pyrrol_Mease"/>
</dbReference>
<dbReference type="Gene3D" id="3.40.1010.10">
    <property type="entry name" value="Cobalt-precorrin-4 Transmethylase, Domain 1"/>
    <property type="match status" value="1"/>
</dbReference>
<dbReference type="GO" id="GO:0030788">
    <property type="term" value="F:precorrin-2 C20-methyltransferase activity"/>
    <property type="evidence" value="ECO:0007669"/>
    <property type="project" value="UniProtKB-EC"/>
</dbReference>
<protein>
    <submittedName>
        <fullName evidence="9">Precorrin-2 C(20)-methyltransferase</fullName>
        <ecNumber evidence="9">2.1.1.130</ecNumber>
    </submittedName>
</protein>
<dbReference type="SUPFAM" id="SSF53790">
    <property type="entry name" value="Tetrapyrrole methylase"/>
    <property type="match status" value="1"/>
</dbReference>
<dbReference type="RefSeq" id="WP_237966539.1">
    <property type="nucleotide sequence ID" value="NZ_JAKNHQ010000004.1"/>
</dbReference>
<dbReference type="PANTHER" id="PTHR43467:SF2">
    <property type="entry name" value="COBALT-PRECORRIN-2 C(20)-METHYLTRANSFERASE"/>
    <property type="match status" value="1"/>
</dbReference>
<accession>A0ABS9MHI1</accession>
<keyword evidence="4 9" id="KW-0489">Methyltransferase</keyword>
<comment type="pathway">
    <text evidence="1">Cofactor biosynthesis; adenosylcobalamin biosynthesis.</text>
</comment>
<name>A0ABS9MHI1_9FIRM</name>
<dbReference type="EMBL" id="JAKNHQ010000004">
    <property type="protein sequence ID" value="MCG4610186.1"/>
    <property type="molecule type" value="Genomic_DNA"/>
</dbReference>
<dbReference type="InterPro" id="IPR012382">
    <property type="entry name" value="CobI/CbiL"/>
</dbReference>
<dbReference type="InterPro" id="IPR014776">
    <property type="entry name" value="4pyrrole_Mease_sub2"/>
</dbReference>
<evidence type="ECO:0000256" key="4">
    <source>
        <dbReference type="ARBA" id="ARBA00022603"/>
    </source>
</evidence>
<proteinExistence type="inferred from homology"/>
<evidence type="ECO:0000256" key="6">
    <source>
        <dbReference type="ARBA" id="ARBA00022691"/>
    </source>
</evidence>
<keyword evidence="5 9" id="KW-0808">Transferase</keyword>
<reference evidence="9 10" key="1">
    <citation type="submission" date="2022-01" db="EMBL/GenBank/DDBJ databases">
        <title>Collection of gut derived symbiotic bacterial strains cultured from healthy donors.</title>
        <authorList>
            <person name="Lin H."/>
            <person name="Kohout C."/>
            <person name="Waligurski E."/>
            <person name="Pamer E.G."/>
        </authorList>
    </citation>
    <scope>NUCLEOTIDE SEQUENCE [LARGE SCALE GENOMIC DNA]</scope>
    <source>
        <strain evidence="9 10">DFI.7.58</strain>
    </source>
</reference>
<dbReference type="Proteomes" id="UP001298681">
    <property type="component" value="Unassembled WGS sequence"/>
</dbReference>
<evidence type="ECO:0000256" key="1">
    <source>
        <dbReference type="ARBA" id="ARBA00004953"/>
    </source>
</evidence>
<dbReference type="GO" id="GO:0032259">
    <property type="term" value="P:methylation"/>
    <property type="evidence" value="ECO:0007669"/>
    <property type="project" value="UniProtKB-KW"/>
</dbReference>
<evidence type="ECO:0000259" key="8">
    <source>
        <dbReference type="Pfam" id="PF00590"/>
    </source>
</evidence>
<dbReference type="InterPro" id="IPR006364">
    <property type="entry name" value="CobI/CbiL/CobIJ_dom"/>
</dbReference>
<evidence type="ECO:0000256" key="5">
    <source>
        <dbReference type="ARBA" id="ARBA00022679"/>
    </source>
</evidence>
<dbReference type="InterPro" id="IPR035996">
    <property type="entry name" value="4pyrrol_Methylase_sf"/>
</dbReference>
<gene>
    <name evidence="9" type="primary">cobI</name>
    <name evidence="9" type="ORF">L0P57_04460</name>
</gene>
<dbReference type="CDD" id="cd11645">
    <property type="entry name" value="Precorrin_2_C20_MT"/>
    <property type="match status" value="1"/>
</dbReference>
<dbReference type="PIRSF" id="PIRSF036427">
    <property type="entry name" value="Precrrn-2_mtase"/>
    <property type="match status" value="1"/>
</dbReference>
<sequence length="228" mass="24289">MAGILYSIGVGPGDPELLTRKAERLIRSCPVLAAPGGRDSTSFRIAVQAIPEIAEKPCLSLHLPMTRDQQVLKESHRVAAEQVAETLKSGQDVALLTLGDPSIYSTCIYIQNQIQAMGFSYQMVAGVPSFCAAAAALGESLTEADKPLRILPASYPCAEPELDAPGVKILMKSGKQFANVKRLLTEKGLSEHTSVVQNCGMPGEALYPTLSQTGDTAGYFSILIVKDP</sequence>
<dbReference type="Gene3D" id="3.30.950.10">
    <property type="entry name" value="Methyltransferase, Cobalt-precorrin-4 Transmethylase, Domain 2"/>
    <property type="match status" value="1"/>
</dbReference>
<evidence type="ECO:0000313" key="10">
    <source>
        <dbReference type="Proteomes" id="UP001298681"/>
    </source>
</evidence>
<comment type="similarity">
    <text evidence="2 7">Belongs to the precorrin methyltransferase family.</text>
</comment>
<keyword evidence="10" id="KW-1185">Reference proteome</keyword>
<dbReference type="NCBIfam" id="TIGR01467">
    <property type="entry name" value="cobI_cbiL"/>
    <property type="match status" value="1"/>
</dbReference>
<evidence type="ECO:0000256" key="3">
    <source>
        <dbReference type="ARBA" id="ARBA00022573"/>
    </source>
</evidence>
<dbReference type="InterPro" id="IPR014777">
    <property type="entry name" value="4pyrrole_Mease_sub1"/>
</dbReference>
<evidence type="ECO:0000256" key="7">
    <source>
        <dbReference type="PIRNR" id="PIRNR036427"/>
    </source>
</evidence>
<organism evidence="9 10">
    <name type="scientific">Anaeromassilibacillus senegalensis</name>
    <dbReference type="NCBI Taxonomy" id="1673717"/>
    <lineage>
        <taxon>Bacteria</taxon>
        <taxon>Bacillati</taxon>
        <taxon>Bacillota</taxon>
        <taxon>Clostridia</taxon>
        <taxon>Eubacteriales</taxon>
        <taxon>Acutalibacteraceae</taxon>
        <taxon>Anaeromassilibacillus</taxon>
    </lineage>
</organism>
<keyword evidence="3" id="KW-0169">Cobalamin biosynthesis</keyword>
<evidence type="ECO:0000313" key="9">
    <source>
        <dbReference type="EMBL" id="MCG4610186.1"/>
    </source>
</evidence>
<dbReference type="EC" id="2.1.1.130" evidence="9"/>
<comment type="caution">
    <text evidence="9">The sequence shown here is derived from an EMBL/GenBank/DDBJ whole genome shotgun (WGS) entry which is preliminary data.</text>
</comment>
<evidence type="ECO:0000256" key="2">
    <source>
        <dbReference type="ARBA" id="ARBA00005879"/>
    </source>
</evidence>